<dbReference type="GeneID" id="18882943"/>
<dbReference type="Proteomes" id="UP000054196">
    <property type="component" value="Unassembled WGS sequence"/>
</dbReference>
<protein>
    <submittedName>
        <fullName evidence="1">Glycoside hydrolase family 71 protein</fullName>
    </submittedName>
</protein>
<gene>
    <name evidence="1" type="ORF">PUNSTDRAFT_48071</name>
</gene>
<dbReference type="KEGG" id="psq:PUNSTDRAFT_48071"/>
<reference evidence="2" key="1">
    <citation type="journal article" date="2012" name="Science">
        <title>The Paleozoic origin of enzymatic lignin decomposition reconstructed from 31 fungal genomes.</title>
        <authorList>
            <person name="Floudas D."/>
            <person name="Binder M."/>
            <person name="Riley R."/>
            <person name="Barry K."/>
            <person name="Blanchette R.A."/>
            <person name="Henrissat B."/>
            <person name="Martinez A.T."/>
            <person name="Otillar R."/>
            <person name="Spatafora J.W."/>
            <person name="Yadav J.S."/>
            <person name="Aerts A."/>
            <person name="Benoit I."/>
            <person name="Boyd A."/>
            <person name="Carlson A."/>
            <person name="Copeland A."/>
            <person name="Coutinho P.M."/>
            <person name="de Vries R.P."/>
            <person name="Ferreira P."/>
            <person name="Findley K."/>
            <person name="Foster B."/>
            <person name="Gaskell J."/>
            <person name="Glotzer D."/>
            <person name="Gorecki P."/>
            <person name="Heitman J."/>
            <person name="Hesse C."/>
            <person name="Hori C."/>
            <person name="Igarashi K."/>
            <person name="Jurgens J.A."/>
            <person name="Kallen N."/>
            <person name="Kersten P."/>
            <person name="Kohler A."/>
            <person name="Kuees U."/>
            <person name="Kumar T.K.A."/>
            <person name="Kuo A."/>
            <person name="LaButti K."/>
            <person name="Larrondo L.F."/>
            <person name="Lindquist E."/>
            <person name="Ling A."/>
            <person name="Lombard V."/>
            <person name="Lucas S."/>
            <person name="Lundell T."/>
            <person name="Martin R."/>
            <person name="McLaughlin D.J."/>
            <person name="Morgenstern I."/>
            <person name="Morin E."/>
            <person name="Murat C."/>
            <person name="Nagy L.G."/>
            <person name="Nolan M."/>
            <person name="Ohm R.A."/>
            <person name="Patyshakuliyeva A."/>
            <person name="Rokas A."/>
            <person name="Ruiz-Duenas F.J."/>
            <person name="Sabat G."/>
            <person name="Salamov A."/>
            <person name="Samejima M."/>
            <person name="Schmutz J."/>
            <person name="Slot J.C."/>
            <person name="St John F."/>
            <person name="Stenlid J."/>
            <person name="Sun H."/>
            <person name="Sun S."/>
            <person name="Syed K."/>
            <person name="Tsang A."/>
            <person name="Wiebenga A."/>
            <person name="Young D."/>
            <person name="Pisabarro A."/>
            <person name="Eastwood D.C."/>
            <person name="Martin F."/>
            <person name="Cullen D."/>
            <person name="Grigoriev I.V."/>
            <person name="Hibbett D.S."/>
        </authorList>
    </citation>
    <scope>NUCLEOTIDE SEQUENCE [LARGE SCALE GENOMIC DNA]</scope>
    <source>
        <strain evidence="2">HHB-11173 SS5</strain>
    </source>
</reference>
<dbReference type="AlphaFoldDB" id="R7S0Y2"/>
<accession>R7S0Y2</accession>
<proteinExistence type="predicted"/>
<dbReference type="Gene3D" id="3.20.20.80">
    <property type="entry name" value="Glycosidases"/>
    <property type="match status" value="1"/>
</dbReference>
<dbReference type="HOGENOM" id="CLU_019141_4_0_1"/>
<evidence type="ECO:0000313" key="1">
    <source>
        <dbReference type="EMBL" id="EIN03509.1"/>
    </source>
</evidence>
<evidence type="ECO:0000313" key="2">
    <source>
        <dbReference type="Proteomes" id="UP000054196"/>
    </source>
</evidence>
<organism evidence="1 2">
    <name type="scientific">Punctularia strigosozonata (strain HHB-11173)</name>
    <name type="common">White-rot fungus</name>
    <dbReference type="NCBI Taxonomy" id="741275"/>
    <lineage>
        <taxon>Eukaryota</taxon>
        <taxon>Fungi</taxon>
        <taxon>Dikarya</taxon>
        <taxon>Basidiomycota</taxon>
        <taxon>Agaricomycotina</taxon>
        <taxon>Agaricomycetes</taxon>
        <taxon>Corticiales</taxon>
        <taxon>Punctulariaceae</taxon>
        <taxon>Punctularia</taxon>
    </lineage>
</organism>
<dbReference type="CDD" id="cd11577">
    <property type="entry name" value="GH71"/>
    <property type="match status" value="1"/>
</dbReference>
<name>R7S0Y2_PUNST</name>
<sequence>MHIPRQLLGDGGSAASPATSAVKAVVAHFIVGFTISYSQADWLNDITQASAMGIDAFALNFGSDPWQPNQIANAYAAAAAHGSSFKLFLSFDMTSIPCASAGDAANIGHALNQYASHPSQFWYKDRPYTSTFGGERCTFGTGDVNSGWTSAVRNGVSTPYSFVPGFFTDPNTFGSYPVVDGEFNWNGAWPMSGSDETFDSDGSYIASDNGKLFMAAASPWFFAHYPWKNEVFRSSDWLWNTRWDQIIAHRDQVDIVEIVTWNDYSESHYIGPVTAAASPPGGTYWQNGYDHQGWLNMVPYYAQAFKTGANPTISTDHIYIWSRPHPADATACCDGIGKPANAQWESDNLWAVVFASSTGTVTLTSGSNVQSFEVPAGVTKLQVPSAPGGIRGTLTRLGAAVVDVNPGAAFTYTLTPQQYNYNAFVAWA</sequence>
<dbReference type="OrthoDB" id="3257981at2759"/>
<dbReference type="RefSeq" id="XP_007389281.1">
    <property type="nucleotide sequence ID" value="XM_007389219.1"/>
</dbReference>
<dbReference type="GO" id="GO:0051118">
    <property type="term" value="F:glucan endo-1,3-alpha-glucosidase activity"/>
    <property type="evidence" value="ECO:0007669"/>
    <property type="project" value="InterPro"/>
</dbReference>
<dbReference type="InterPro" id="IPR005197">
    <property type="entry name" value="Glyco_hydro_71"/>
</dbReference>
<dbReference type="eggNOG" id="ENOG502RTMK">
    <property type="taxonomic scope" value="Eukaryota"/>
</dbReference>
<keyword evidence="2" id="KW-1185">Reference proteome</keyword>
<keyword evidence="1" id="KW-0378">Hydrolase</keyword>
<dbReference type="Pfam" id="PF03659">
    <property type="entry name" value="Glyco_hydro_71"/>
    <property type="match status" value="1"/>
</dbReference>
<dbReference type="OMA" id="PHDAWRA"/>
<dbReference type="EMBL" id="JH687562">
    <property type="protein sequence ID" value="EIN03509.1"/>
    <property type="molecule type" value="Genomic_DNA"/>
</dbReference>